<evidence type="ECO:0000256" key="2">
    <source>
        <dbReference type="ARBA" id="ARBA00006739"/>
    </source>
</evidence>
<dbReference type="Pfam" id="PF02709">
    <property type="entry name" value="Glyco_transf_7C"/>
    <property type="match status" value="1"/>
</dbReference>
<dbReference type="EMBL" id="CP075371">
    <property type="protein sequence ID" value="QVT78310.1"/>
    <property type="molecule type" value="Genomic_DNA"/>
</dbReference>
<name>A0ABX8EEJ8_9ACTN</name>
<evidence type="ECO:0000259" key="5">
    <source>
        <dbReference type="Pfam" id="PF02709"/>
    </source>
</evidence>
<evidence type="ECO:0000256" key="4">
    <source>
        <dbReference type="ARBA" id="ARBA00022679"/>
    </source>
</evidence>
<gene>
    <name evidence="6" type="primary">valG</name>
    <name evidence="6" type="ORF">ENKNEFLB_00683</name>
</gene>
<keyword evidence="7" id="KW-1185">Reference proteome</keyword>
<accession>A0ABX8EEJ8</accession>
<dbReference type="Gene3D" id="3.90.550.10">
    <property type="entry name" value="Spore Coat Polysaccharide Biosynthesis Protein SpsA, Chain A"/>
    <property type="match status" value="1"/>
</dbReference>
<sequence length="269" mass="28993">MSTAVVTIVHGRSPHLRRQHDSLLADPPDHWVVVAMDDPSVARWRPDGLVPDVVEVDRDPLGLPLAAARNAGARRARALGADVLVHLDVDCLAGDGLVTAYADAVRSRPGRVWCGPVTYLPPAPPAGYDLARLAAADAPHPARPAPAPGEQEDSEDWDLFWSLSFALGADDLDALGGFCEDYVGYGGEDTDAAQLARRAGLGLTWLGGARAYHQHHPVSSPPVEHVADIVRNAHVFHRRWGWWPMAGWLEQLGERGLVRLGPDGWEVAG</sequence>
<dbReference type="Proteomes" id="UP000679307">
    <property type="component" value="Chromosome"/>
</dbReference>
<dbReference type="PANTHER" id="PTHR43179:SF12">
    <property type="entry name" value="GALACTOFURANOSYLTRANSFERASE GLFT2"/>
    <property type="match status" value="1"/>
</dbReference>
<keyword evidence="4 6" id="KW-0808">Transferase</keyword>
<protein>
    <submittedName>
        <fullName evidence="6">Validoxylamine A glucosyltransferase</fullName>
        <ecNumber evidence="6">2.4.1.338</ecNumber>
    </submittedName>
</protein>
<proteinExistence type="inferred from homology"/>
<dbReference type="GO" id="GO:0016757">
    <property type="term" value="F:glycosyltransferase activity"/>
    <property type="evidence" value="ECO:0007669"/>
    <property type="project" value="UniProtKB-KW"/>
</dbReference>
<evidence type="ECO:0000313" key="7">
    <source>
        <dbReference type="Proteomes" id="UP000679307"/>
    </source>
</evidence>
<evidence type="ECO:0000256" key="3">
    <source>
        <dbReference type="ARBA" id="ARBA00022676"/>
    </source>
</evidence>
<dbReference type="RefSeq" id="WP_214057907.1">
    <property type="nucleotide sequence ID" value="NZ_BAAAHS010000153.1"/>
</dbReference>
<comment type="pathway">
    <text evidence="1">Cell wall biogenesis; cell wall polysaccharide biosynthesis.</text>
</comment>
<dbReference type="SUPFAM" id="SSF53448">
    <property type="entry name" value="Nucleotide-diphospho-sugar transferases"/>
    <property type="match status" value="1"/>
</dbReference>
<dbReference type="EC" id="2.4.1.338" evidence="6"/>
<comment type="similarity">
    <text evidence="2">Belongs to the glycosyltransferase 2 family.</text>
</comment>
<keyword evidence="3 6" id="KW-0328">Glycosyltransferase</keyword>
<reference evidence="6 7" key="1">
    <citation type="submission" date="2021-05" db="EMBL/GenBank/DDBJ databases">
        <title>Complete genome of Nocardioides aquaticus KCTC 9944T isolated from meromictic and hypersaline Ekho Lake, Antarctica.</title>
        <authorList>
            <person name="Hwang K."/>
            <person name="Kim K.M."/>
            <person name="Choe H."/>
        </authorList>
    </citation>
    <scope>NUCLEOTIDE SEQUENCE [LARGE SCALE GENOMIC DNA]</scope>
    <source>
        <strain evidence="6 7">KCTC 9944</strain>
    </source>
</reference>
<feature type="domain" description="Galactosyltransferase C-terminal" evidence="5">
    <location>
        <begin position="163"/>
        <end position="216"/>
    </location>
</feature>
<organism evidence="6 7">
    <name type="scientific">Nocardioides aquaticus</name>
    <dbReference type="NCBI Taxonomy" id="160826"/>
    <lineage>
        <taxon>Bacteria</taxon>
        <taxon>Bacillati</taxon>
        <taxon>Actinomycetota</taxon>
        <taxon>Actinomycetes</taxon>
        <taxon>Propionibacteriales</taxon>
        <taxon>Nocardioidaceae</taxon>
        <taxon>Nocardioides</taxon>
    </lineage>
</organism>
<dbReference type="InterPro" id="IPR027791">
    <property type="entry name" value="Galactosyl_T_C"/>
</dbReference>
<dbReference type="PANTHER" id="PTHR43179">
    <property type="entry name" value="RHAMNOSYLTRANSFERASE WBBL"/>
    <property type="match status" value="1"/>
</dbReference>
<evidence type="ECO:0000256" key="1">
    <source>
        <dbReference type="ARBA" id="ARBA00004776"/>
    </source>
</evidence>
<dbReference type="InterPro" id="IPR029044">
    <property type="entry name" value="Nucleotide-diphossugar_trans"/>
</dbReference>
<evidence type="ECO:0000313" key="6">
    <source>
        <dbReference type="EMBL" id="QVT78310.1"/>
    </source>
</evidence>